<evidence type="ECO:0000313" key="2">
    <source>
        <dbReference type="Proteomes" id="UP000644610"/>
    </source>
</evidence>
<dbReference type="Pfam" id="PF22752">
    <property type="entry name" value="DUF488-N3i"/>
    <property type="match status" value="1"/>
</dbReference>
<name>A0A8J3UUZ2_9ACTN</name>
<dbReference type="PANTHER" id="PTHR36849:SF1">
    <property type="entry name" value="CYTOPLASMIC PROTEIN"/>
    <property type="match status" value="1"/>
</dbReference>
<dbReference type="RefSeq" id="WP_239095168.1">
    <property type="nucleotide sequence ID" value="NZ_BAAAKY010000016.1"/>
</dbReference>
<comment type="caution">
    <text evidence="1">The sequence shown here is derived from an EMBL/GenBank/DDBJ whole genome shotgun (WGS) entry which is preliminary data.</text>
</comment>
<gene>
    <name evidence="1" type="ORF">Psi02_53230</name>
</gene>
<dbReference type="AlphaFoldDB" id="A0A8J3UUZ2"/>
<dbReference type="PANTHER" id="PTHR36849">
    <property type="entry name" value="CYTOPLASMIC PROTEIN-RELATED"/>
    <property type="match status" value="1"/>
</dbReference>
<dbReference type="EMBL" id="BOOQ01000037">
    <property type="protein sequence ID" value="GII48899.1"/>
    <property type="molecule type" value="Genomic_DNA"/>
</dbReference>
<reference evidence="1" key="1">
    <citation type="submission" date="2021-01" db="EMBL/GenBank/DDBJ databases">
        <title>Whole genome shotgun sequence of Planotetraspora silvatica NBRC 100141.</title>
        <authorList>
            <person name="Komaki H."/>
            <person name="Tamura T."/>
        </authorList>
    </citation>
    <scope>NUCLEOTIDE SEQUENCE</scope>
    <source>
        <strain evidence="1">NBRC 100141</strain>
    </source>
</reference>
<proteinExistence type="predicted"/>
<protein>
    <recommendedName>
        <fullName evidence="3">DUF488 family protein</fullName>
    </recommendedName>
</protein>
<evidence type="ECO:0008006" key="3">
    <source>
        <dbReference type="Google" id="ProtNLM"/>
    </source>
</evidence>
<sequence length="129" mass="14295">MPDDQRMEVSPGVRVARVYDGPGPDDGARVLVDRLWPRGLAKDAAALDDWCKQIAPSTELRIWYGHDPARFDEFVSRYRDELGEPERAAALAELTERSRRGTLTLLTAVKALDVSHAVVLARLISARAA</sequence>
<accession>A0A8J3UUZ2</accession>
<keyword evidence="2" id="KW-1185">Reference proteome</keyword>
<evidence type="ECO:0000313" key="1">
    <source>
        <dbReference type="EMBL" id="GII48899.1"/>
    </source>
</evidence>
<organism evidence="1 2">
    <name type="scientific">Planotetraspora silvatica</name>
    <dbReference type="NCBI Taxonomy" id="234614"/>
    <lineage>
        <taxon>Bacteria</taxon>
        <taxon>Bacillati</taxon>
        <taxon>Actinomycetota</taxon>
        <taxon>Actinomycetes</taxon>
        <taxon>Streptosporangiales</taxon>
        <taxon>Streptosporangiaceae</taxon>
        <taxon>Planotetraspora</taxon>
    </lineage>
</organism>
<dbReference type="Proteomes" id="UP000644610">
    <property type="component" value="Unassembled WGS sequence"/>
</dbReference>
<dbReference type="InterPro" id="IPR052552">
    <property type="entry name" value="YeaO-like"/>
</dbReference>